<dbReference type="Gramene" id="KQK86850">
    <property type="protein sequence ID" value="KQK86850"/>
    <property type="gene ID" value="SETIT_040352mg"/>
</dbReference>
<evidence type="ECO:0000313" key="2">
    <source>
        <dbReference type="Proteomes" id="UP000004995"/>
    </source>
</evidence>
<evidence type="ECO:0000313" key="1">
    <source>
        <dbReference type="EnsemblPlants" id="KQK86850"/>
    </source>
</evidence>
<keyword evidence="2" id="KW-1185">Reference proteome</keyword>
<sequence length="40" mass="4428">MSTITLGYKGSSVVDMVRKLVIVHLEVELEFLIVALHASE</sequence>
<dbReference type="AlphaFoldDB" id="K4AN55"/>
<organism evidence="1 2">
    <name type="scientific">Setaria italica</name>
    <name type="common">Foxtail millet</name>
    <name type="synonym">Panicum italicum</name>
    <dbReference type="NCBI Taxonomy" id="4555"/>
    <lineage>
        <taxon>Eukaryota</taxon>
        <taxon>Viridiplantae</taxon>
        <taxon>Streptophyta</taxon>
        <taxon>Embryophyta</taxon>
        <taxon>Tracheophyta</taxon>
        <taxon>Spermatophyta</taxon>
        <taxon>Magnoliopsida</taxon>
        <taxon>Liliopsida</taxon>
        <taxon>Poales</taxon>
        <taxon>Poaceae</taxon>
        <taxon>PACMAD clade</taxon>
        <taxon>Panicoideae</taxon>
        <taxon>Panicodae</taxon>
        <taxon>Paniceae</taxon>
        <taxon>Cenchrinae</taxon>
        <taxon>Setaria</taxon>
    </lineage>
</organism>
<protein>
    <submittedName>
        <fullName evidence="1">Uncharacterized protein</fullName>
    </submittedName>
</protein>
<dbReference type="Proteomes" id="UP000004995">
    <property type="component" value="Unassembled WGS sequence"/>
</dbReference>
<proteinExistence type="predicted"/>
<dbReference type="EMBL" id="AGNK02005345">
    <property type="status" value="NOT_ANNOTATED_CDS"/>
    <property type="molecule type" value="Genomic_DNA"/>
</dbReference>
<dbReference type="HOGENOM" id="CLU_3300350_0_0_1"/>
<reference evidence="2" key="1">
    <citation type="journal article" date="2012" name="Nat. Biotechnol.">
        <title>Reference genome sequence of the model plant Setaria.</title>
        <authorList>
            <person name="Bennetzen J.L."/>
            <person name="Schmutz J."/>
            <person name="Wang H."/>
            <person name="Percifield R."/>
            <person name="Hawkins J."/>
            <person name="Pontaroli A.C."/>
            <person name="Estep M."/>
            <person name="Feng L."/>
            <person name="Vaughn J.N."/>
            <person name="Grimwood J."/>
            <person name="Jenkins J."/>
            <person name="Barry K."/>
            <person name="Lindquist E."/>
            <person name="Hellsten U."/>
            <person name="Deshpande S."/>
            <person name="Wang X."/>
            <person name="Wu X."/>
            <person name="Mitros T."/>
            <person name="Triplett J."/>
            <person name="Yang X."/>
            <person name="Ye C.Y."/>
            <person name="Mauro-Herrera M."/>
            <person name="Wang L."/>
            <person name="Li P."/>
            <person name="Sharma M."/>
            <person name="Sharma R."/>
            <person name="Ronald P.C."/>
            <person name="Panaud O."/>
            <person name="Kellogg E.A."/>
            <person name="Brutnell T.P."/>
            <person name="Doust A.N."/>
            <person name="Tuskan G.A."/>
            <person name="Rokhsar D."/>
            <person name="Devos K.M."/>
        </authorList>
    </citation>
    <scope>NUCLEOTIDE SEQUENCE [LARGE SCALE GENOMIC DNA]</scope>
    <source>
        <strain evidence="2">cv. Yugu1</strain>
    </source>
</reference>
<dbReference type="EnsemblPlants" id="KQK86850">
    <property type="protein sequence ID" value="KQK86850"/>
    <property type="gene ID" value="SETIT_040352mg"/>
</dbReference>
<reference evidence="1" key="2">
    <citation type="submission" date="2018-08" db="UniProtKB">
        <authorList>
            <consortium name="EnsemblPlants"/>
        </authorList>
    </citation>
    <scope>IDENTIFICATION</scope>
    <source>
        <strain evidence="1">Yugu1</strain>
    </source>
</reference>
<accession>K4AN55</accession>
<dbReference type="InParanoid" id="K4AN55"/>
<name>K4AN55_SETIT</name>